<organism evidence="1 2">
    <name type="scientific">Sulfurimonas sediminis</name>
    <dbReference type="NCBI Taxonomy" id="2590020"/>
    <lineage>
        <taxon>Bacteria</taxon>
        <taxon>Pseudomonadati</taxon>
        <taxon>Campylobacterota</taxon>
        <taxon>Epsilonproteobacteria</taxon>
        <taxon>Campylobacterales</taxon>
        <taxon>Sulfurimonadaceae</taxon>
        <taxon>Sulfurimonas</taxon>
    </lineage>
</organism>
<evidence type="ECO:0000313" key="1">
    <source>
        <dbReference type="EMBL" id="QOP44739.1"/>
    </source>
</evidence>
<dbReference type="AlphaFoldDB" id="A0A7M1B4S3"/>
<evidence type="ECO:0000313" key="2">
    <source>
        <dbReference type="Proteomes" id="UP000593719"/>
    </source>
</evidence>
<dbReference type="KEGG" id="ssei:FJR45_08615"/>
<dbReference type="SUPFAM" id="SSF46689">
    <property type="entry name" value="Homeodomain-like"/>
    <property type="match status" value="1"/>
</dbReference>
<dbReference type="EMBL" id="CP041235">
    <property type="protein sequence ID" value="QOP44739.1"/>
    <property type="molecule type" value="Genomic_DNA"/>
</dbReference>
<dbReference type="Proteomes" id="UP000593719">
    <property type="component" value="Chromosome"/>
</dbReference>
<dbReference type="InterPro" id="IPR009057">
    <property type="entry name" value="Homeodomain-like_sf"/>
</dbReference>
<proteinExistence type="predicted"/>
<accession>A0A7M1B4S3</accession>
<reference evidence="1 2" key="1">
    <citation type="submission" date="2019-06" db="EMBL/GenBank/DDBJ databases">
        <title>Sulfurimonas gotlandica sp. nov., a chemoautotrophic and psychrotolerant epsilonproteobacterium isolated from a pelagic redoxcline, and an emended description of the genus Sulfurimonas.</title>
        <authorList>
            <person name="Wang S."/>
            <person name="Jiang L."/>
            <person name="Shao Z."/>
        </authorList>
    </citation>
    <scope>NUCLEOTIDE SEQUENCE [LARGE SCALE GENOMIC DNA]</scope>
    <source>
        <strain evidence="1 2">S2-6</strain>
    </source>
</reference>
<sequence length="254" mass="28698">MDVTKFLTACEASSQAKKTATLLKTLTVNALITGEIGVGKKTLASFILPDAFVIDASNFDELLLSLENTQAIIITNLDNSPNIERLAQAVKENNVRVIATAKDSFSHRAIDELFSVKFNIPPLRERMEDVKALIEKFVSEAIVLFGECSNFDVSNFKPDLSQNGISLKRQVMINYLLQDIQDNELMDIIEHYLYDKLGSKSDYRNYLYLYEVPLLKAGLHKFKSQVQLAESLGLNRNTLRKKITENKKYLEGKI</sequence>
<dbReference type="InterPro" id="IPR027417">
    <property type="entry name" value="P-loop_NTPase"/>
</dbReference>
<keyword evidence="2" id="KW-1185">Reference proteome</keyword>
<dbReference type="SUPFAM" id="SSF52540">
    <property type="entry name" value="P-loop containing nucleoside triphosphate hydrolases"/>
    <property type="match status" value="1"/>
</dbReference>
<name>A0A7M1B4S3_9BACT</name>
<gene>
    <name evidence="1" type="ORF">FJR45_08615</name>
</gene>
<protein>
    <submittedName>
        <fullName evidence="1">Fis family transcriptional regulator</fullName>
    </submittedName>
</protein>